<evidence type="ECO:0000256" key="2">
    <source>
        <dbReference type="SAM" id="Phobius"/>
    </source>
</evidence>
<gene>
    <name evidence="3" type="ORF">DBRI00130_LOCUS25889</name>
</gene>
<evidence type="ECO:0008006" key="4">
    <source>
        <dbReference type="Google" id="ProtNLM"/>
    </source>
</evidence>
<proteinExistence type="predicted"/>
<evidence type="ECO:0000313" key="3">
    <source>
        <dbReference type="EMBL" id="CAE4628129.1"/>
    </source>
</evidence>
<dbReference type="EMBL" id="HBNS01033069">
    <property type="protein sequence ID" value="CAE4628129.1"/>
    <property type="molecule type" value="Transcribed_RNA"/>
</dbReference>
<dbReference type="InterPro" id="IPR036691">
    <property type="entry name" value="Endo/exonu/phosph_ase_sf"/>
</dbReference>
<dbReference type="Gene3D" id="3.60.10.10">
    <property type="entry name" value="Endonuclease/exonuclease/phosphatase"/>
    <property type="match status" value="1"/>
</dbReference>
<keyword evidence="2" id="KW-0812">Transmembrane</keyword>
<dbReference type="AlphaFoldDB" id="A0A7S4RYT4"/>
<dbReference type="SUPFAM" id="SSF56219">
    <property type="entry name" value="DNase I-like"/>
    <property type="match status" value="1"/>
</dbReference>
<evidence type="ECO:0000256" key="1">
    <source>
        <dbReference type="SAM" id="MobiDB-lite"/>
    </source>
</evidence>
<sequence length="608" mass="68421">MVDYTEVARRDPDEEGAGVSGSVSSEDFPTSFTRGQKRRQNALCPRSYVLRRRFTLAGVMGLFLLAATIATLELGRRRGHLASSFGVDDCEGGCKNGPLTVTTWNMAAINNNPFEYWITYDDDPRYEEIMVDVEKFLEEPGERDIAVKDVFKPKKFEKLKAKMAEVGWPDITDYWKNELKNRKIISEFMKDPLLGSKRLISMPDRVTNTINVVDSDEPVCRPTVINMYSEDLSNLDTWFVKWITFMFEDSVRIPISETEFEETVPYKMLQPISKAKYPDITEDEAARSLPIQTLCGAIFDAILVHMMNTVVDPPVWQSLKKTMVENLNKQKVPHTVEILKRSYSSSDIIALQEVSSSFVITAQNHFADHYHVVPPSEIDASRDQNSILMLSKARFPNGATSEITDLVYNSFPEGVKVPVATGDILAITATDASGNDYVIASFHGDTNGLATIPVVDAILQTMASNELLANHKLIFGMDANTYQHGEPGKKQDVLEFASHFVSKGLSSCWGDRPNPENYTTFNARTYLQPQLNKACKSSEKREMGDVNPKDFILFAKEQFDVVHTWKDNTGDEKYIEDMAFPTLKFPSDHGILSTVLKEKNSVNAETDE</sequence>
<keyword evidence="2" id="KW-0472">Membrane</keyword>
<reference evidence="3" key="1">
    <citation type="submission" date="2021-01" db="EMBL/GenBank/DDBJ databases">
        <authorList>
            <person name="Corre E."/>
            <person name="Pelletier E."/>
            <person name="Niang G."/>
            <person name="Scheremetjew M."/>
            <person name="Finn R."/>
            <person name="Kale V."/>
            <person name="Holt S."/>
            <person name="Cochrane G."/>
            <person name="Meng A."/>
            <person name="Brown T."/>
            <person name="Cohen L."/>
        </authorList>
    </citation>
    <scope>NUCLEOTIDE SEQUENCE</scope>
    <source>
        <strain evidence="3">GSO104</strain>
    </source>
</reference>
<feature type="compositionally biased region" description="Basic and acidic residues" evidence="1">
    <location>
        <begin position="1"/>
        <end position="12"/>
    </location>
</feature>
<keyword evidence="2" id="KW-1133">Transmembrane helix</keyword>
<organism evidence="3">
    <name type="scientific">Ditylum brightwellii</name>
    <dbReference type="NCBI Taxonomy" id="49249"/>
    <lineage>
        <taxon>Eukaryota</taxon>
        <taxon>Sar</taxon>
        <taxon>Stramenopiles</taxon>
        <taxon>Ochrophyta</taxon>
        <taxon>Bacillariophyta</taxon>
        <taxon>Mediophyceae</taxon>
        <taxon>Lithodesmiophycidae</taxon>
        <taxon>Lithodesmiales</taxon>
        <taxon>Lithodesmiaceae</taxon>
        <taxon>Ditylum</taxon>
    </lineage>
</organism>
<accession>A0A7S4RYT4</accession>
<feature type="transmembrane region" description="Helical" evidence="2">
    <location>
        <begin position="54"/>
        <end position="72"/>
    </location>
</feature>
<name>A0A7S4RYT4_9STRA</name>
<feature type="region of interest" description="Disordered" evidence="1">
    <location>
        <begin position="1"/>
        <end position="34"/>
    </location>
</feature>
<protein>
    <recommendedName>
        <fullName evidence="4">Endonuclease/exonuclease/phosphatase domain-containing protein</fullName>
    </recommendedName>
</protein>